<evidence type="ECO:0000256" key="1">
    <source>
        <dbReference type="ARBA" id="ARBA00022729"/>
    </source>
</evidence>
<proteinExistence type="predicted"/>
<dbReference type="Gene3D" id="2.130.10.130">
    <property type="entry name" value="Integrin alpha, N-terminal"/>
    <property type="match status" value="3"/>
</dbReference>
<dbReference type="PRINTS" id="PR01185">
    <property type="entry name" value="INTEGRINA"/>
</dbReference>
<keyword evidence="3" id="KW-0378">Hydrolase</keyword>
<dbReference type="InterPro" id="IPR028994">
    <property type="entry name" value="Integrin_alpha_N"/>
</dbReference>
<evidence type="ECO:0000313" key="5">
    <source>
        <dbReference type="EMBL" id="GAA3587846.1"/>
    </source>
</evidence>
<evidence type="ECO:0000256" key="4">
    <source>
        <dbReference type="ARBA" id="ARBA00023180"/>
    </source>
</evidence>
<evidence type="ECO:0000256" key="2">
    <source>
        <dbReference type="ARBA" id="ARBA00022737"/>
    </source>
</evidence>
<comment type="caution">
    <text evidence="5">The sequence shown here is derived from an EMBL/GenBank/DDBJ whole genome shotgun (WGS) entry which is preliminary data.</text>
</comment>
<dbReference type="InterPro" id="IPR013517">
    <property type="entry name" value="FG-GAP"/>
</dbReference>
<keyword evidence="2" id="KW-0677">Repeat</keyword>
<organism evidence="5 6">
    <name type="scientific">Streptomyces osmaniensis</name>
    <dbReference type="NCBI Taxonomy" id="593134"/>
    <lineage>
        <taxon>Bacteria</taxon>
        <taxon>Bacillati</taxon>
        <taxon>Actinomycetota</taxon>
        <taxon>Actinomycetes</taxon>
        <taxon>Kitasatosporales</taxon>
        <taxon>Streptomycetaceae</taxon>
        <taxon>Streptomyces</taxon>
    </lineage>
</organism>
<evidence type="ECO:0000256" key="3">
    <source>
        <dbReference type="ARBA" id="ARBA00022801"/>
    </source>
</evidence>
<reference evidence="6" key="1">
    <citation type="journal article" date="2019" name="Int. J. Syst. Evol. Microbiol.">
        <title>The Global Catalogue of Microorganisms (GCM) 10K type strain sequencing project: providing services to taxonomists for standard genome sequencing and annotation.</title>
        <authorList>
            <consortium name="The Broad Institute Genomics Platform"/>
            <consortium name="The Broad Institute Genome Sequencing Center for Infectious Disease"/>
            <person name="Wu L."/>
            <person name="Ma J."/>
        </authorList>
    </citation>
    <scope>NUCLEOTIDE SEQUENCE [LARGE SCALE GENOMIC DNA]</scope>
    <source>
        <strain evidence="6">JCM 17656</strain>
    </source>
</reference>
<keyword evidence="4" id="KW-0325">Glycoprotein</keyword>
<dbReference type="Proteomes" id="UP001500707">
    <property type="component" value="Unassembled WGS sequence"/>
</dbReference>
<dbReference type="SMART" id="SM00191">
    <property type="entry name" value="Int_alpha"/>
    <property type="match status" value="6"/>
</dbReference>
<dbReference type="InterPro" id="IPR013519">
    <property type="entry name" value="Int_alpha_beta-p"/>
</dbReference>
<dbReference type="InterPro" id="IPR000413">
    <property type="entry name" value="Integrin_alpha"/>
</dbReference>
<dbReference type="SUPFAM" id="SSF69318">
    <property type="entry name" value="Integrin alpha N-terminal domain"/>
    <property type="match status" value="1"/>
</dbReference>
<keyword evidence="1" id="KW-0732">Signal</keyword>
<dbReference type="EMBL" id="BAABCE010000023">
    <property type="protein sequence ID" value="GAA3587846.1"/>
    <property type="molecule type" value="Genomic_DNA"/>
</dbReference>
<dbReference type="Pfam" id="PF01839">
    <property type="entry name" value="FG-GAP"/>
    <property type="match status" value="4"/>
</dbReference>
<evidence type="ECO:0000313" key="6">
    <source>
        <dbReference type="Proteomes" id="UP001500707"/>
    </source>
</evidence>
<gene>
    <name evidence="5" type="ORF">GCM10022295_81660</name>
</gene>
<name>A0ABP6YPU3_9ACTN</name>
<protein>
    <submittedName>
        <fullName evidence="5">FG-GAP repeat protein</fullName>
    </submittedName>
</protein>
<accession>A0ABP6YPU3</accession>
<keyword evidence="6" id="KW-1185">Reference proteome</keyword>
<dbReference type="RefSeq" id="WP_346186004.1">
    <property type="nucleotide sequence ID" value="NZ_BAABCE010000023.1"/>
</dbReference>
<dbReference type="PANTHER" id="PTHR23221">
    <property type="entry name" value="GLYCOSYLPHOSPHATIDYLINOSITOL PHOSPHOLIPASE D"/>
    <property type="match status" value="1"/>
</dbReference>
<sequence length="516" mass="51106">MTHSRPVPHALEPGAVMSHRPHVRIPRKFSSRFLATAIAVSATTTLTAVVLPAGPAAAATPYRGANTAAVQDDFNGDGYRDLAVGAPGAANGTVDAAGAVVVLYGSASGATASHRTVITQATTGVPGTPEEWDEFGTAVTSADLDRDGYADLLVGTPSESAGTMDGIGSLTVVWGGPTGLKGGASISTPTGLDEGCGFGAGLAVGDVTGDGAPDVGVTGNCGATTYTGPFTRTGGAAQRLFVNALGTNRGVVMGDVDGDGRAERFWLPGPTDGDVSGPVYTEGDDGRYTELPLADGLSGQIGDINGDGYGDLVTGVPYDASLTSGATPAHRGGEIQVLYGSAQGITPEQKPQIIHQDTAGVPGTGEDGDLFGMSLGVGDTNGDKYADVLVGTPGEAVGSAKYAGGATLLRGSASGLTAAGAKAYTQNTDGVPGTSESGDRFAAATHLVDVTKDGRAEVMVGAPGENSDGLLWTARGSASGPVTGGSTTTSGTAAGVKRRYAEINFGAALPGAQSTI</sequence>
<dbReference type="PROSITE" id="PS51470">
    <property type="entry name" value="FG_GAP"/>
    <property type="match status" value="3"/>
</dbReference>
<dbReference type="PANTHER" id="PTHR23221:SF7">
    <property type="entry name" value="PHOSPHATIDYLINOSITOL-GLYCAN-SPECIFIC PHOSPHOLIPASE D"/>
    <property type="match status" value="1"/>
</dbReference>